<comment type="caution">
    <text evidence="1">The sequence shown here is derived from an EMBL/GenBank/DDBJ whole genome shotgun (WGS) entry which is preliminary data.</text>
</comment>
<name>A0A9X3EKR6_9BACT</name>
<organism evidence="1 2">
    <name type="scientific">Nannocystis pusilla</name>
    <dbReference type="NCBI Taxonomy" id="889268"/>
    <lineage>
        <taxon>Bacteria</taxon>
        <taxon>Pseudomonadati</taxon>
        <taxon>Myxococcota</taxon>
        <taxon>Polyangia</taxon>
        <taxon>Nannocystales</taxon>
        <taxon>Nannocystaceae</taxon>
        <taxon>Nannocystis</taxon>
    </lineage>
</organism>
<evidence type="ECO:0000313" key="1">
    <source>
        <dbReference type="EMBL" id="MCY1005884.1"/>
    </source>
</evidence>
<dbReference type="RefSeq" id="WP_267767776.1">
    <property type="nucleotide sequence ID" value="NZ_JAPNKE010000002.1"/>
</dbReference>
<dbReference type="EMBL" id="JAPNKE010000002">
    <property type="protein sequence ID" value="MCY1005884.1"/>
    <property type="molecule type" value="Genomic_DNA"/>
</dbReference>
<reference evidence="1" key="1">
    <citation type="submission" date="2022-11" db="EMBL/GenBank/DDBJ databases">
        <title>Minimal conservation of predation-associated metabolite biosynthetic gene clusters underscores biosynthetic potential of Myxococcota including descriptions for ten novel species: Archangium lansinium sp. nov., Myxococcus landrumus sp. nov., Nannocystis bai.</title>
        <authorList>
            <person name="Ahearne A."/>
            <person name="Stevens C."/>
            <person name="Phillips K."/>
        </authorList>
    </citation>
    <scope>NUCLEOTIDE SEQUENCE</scope>
    <source>
        <strain evidence="1">Na p29</strain>
    </source>
</reference>
<proteinExistence type="predicted"/>
<evidence type="ECO:0000313" key="2">
    <source>
        <dbReference type="Proteomes" id="UP001150924"/>
    </source>
</evidence>
<keyword evidence="2" id="KW-1185">Reference proteome</keyword>
<dbReference type="AlphaFoldDB" id="A0A9X3EKR6"/>
<sequence>MSSPWSRRSASCCGSTRAHAALERWAADDLRSINGQIEFVLKEALRTAGRLKERATDPYRTSEDDE</sequence>
<dbReference type="InterPro" id="IPR010985">
    <property type="entry name" value="Ribbon_hlx_hlx"/>
</dbReference>
<dbReference type="Proteomes" id="UP001150924">
    <property type="component" value="Unassembled WGS sequence"/>
</dbReference>
<protein>
    <recommendedName>
        <fullName evidence="3">Arc-like DNA binding domain-containing protein</fullName>
    </recommendedName>
</protein>
<gene>
    <name evidence="1" type="ORF">OV079_09945</name>
</gene>
<dbReference type="GO" id="GO:0006355">
    <property type="term" value="P:regulation of DNA-templated transcription"/>
    <property type="evidence" value="ECO:0007669"/>
    <property type="project" value="InterPro"/>
</dbReference>
<evidence type="ECO:0008006" key="3">
    <source>
        <dbReference type="Google" id="ProtNLM"/>
    </source>
</evidence>
<accession>A0A9X3EKR6</accession>
<dbReference type="SUPFAM" id="SSF47598">
    <property type="entry name" value="Ribbon-helix-helix"/>
    <property type="match status" value="1"/>
</dbReference>